<dbReference type="PANTHER" id="PTHR35401:SF2">
    <property type="entry name" value="ABC-TYPE TRANSPORT SYSTEM"/>
    <property type="match status" value="1"/>
</dbReference>
<accession>A0ABU8JLU5</accession>
<comment type="similarity">
    <text evidence="2">Belongs to the TacA antitoxin family.</text>
</comment>
<reference evidence="3 4" key="1">
    <citation type="submission" date="2024-03" db="EMBL/GenBank/DDBJ databases">
        <title>Analysis of soft rot Pectobacteriaceae population diversity in US potato growing regions between 2016 and 2022.</title>
        <authorList>
            <person name="Ma X."/>
            <person name="Zhang X."/>
            <person name="Stodghill P."/>
            <person name="Rioux R."/>
            <person name="Babler B."/>
            <person name="Shrestha S."/>
            <person name="Babler B."/>
            <person name="Rivedal H."/>
            <person name="Frost K."/>
            <person name="Hao J."/>
            <person name="Secor G."/>
            <person name="Swingle B."/>
        </authorList>
    </citation>
    <scope>NUCLEOTIDE SEQUENCE [LARGE SCALE GENOMIC DNA]</scope>
    <source>
        <strain evidence="3 4">SR64</strain>
    </source>
</reference>
<comment type="caution">
    <text evidence="3">The sequence shown here is derived from an EMBL/GenBank/DDBJ whole genome shotgun (WGS) entry which is preliminary data.</text>
</comment>
<dbReference type="PANTHER" id="PTHR35401">
    <property type="entry name" value="COPG FAMILY HELIX-TURN-HELIX PROTEIN-RELATED-RELATED"/>
    <property type="match status" value="1"/>
</dbReference>
<name>A0ABU8JLU5_DICCH</name>
<dbReference type="SUPFAM" id="SSF47598">
    <property type="entry name" value="Ribbon-helix-helix"/>
    <property type="match status" value="1"/>
</dbReference>
<dbReference type="Pfam" id="PF08681">
    <property type="entry name" value="TacA1"/>
    <property type="match status" value="1"/>
</dbReference>
<sequence>MRNTSIIGGSNDLVSTTKDSRVELRTSSEIKEHLREAASIAGVDMSSFILAAAVQAANRALEEQRIRMLNESEWKKMNEILNTPRHPGERLRNLMTRTLEHERQF</sequence>
<proteinExistence type="inferred from homology"/>
<keyword evidence="4" id="KW-1185">Reference proteome</keyword>
<gene>
    <name evidence="3" type="ORF">WCU84_09965</name>
</gene>
<evidence type="ECO:0000313" key="3">
    <source>
        <dbReference type="EMBL" id="MEI7063982.1"/>
    </source>
</evidence>
<dbReference type="Proteomes" id="UP001359469">
    <property type="component" value="Unassembled WGS sequence"/>
</dbReference>
<dbReference type="RefSeq" id="WP_336729492.1">
    <property type="nucleotide sequence ID" value="NZ_JBBBOO010000006.1"/>
</dbReference>
<dbReference type="InterPro" id="IPR010985">
    <property type="entry name" value="Ribbon_hlx_hlx"/>
</dbReference>
<organism evidence="3 4">
    <name type="scientific">Dickeya chrysanthemi</name>
    <name type="common">Pectobacterium chrysanthemi</name>
    <name type="synonym">Erwinia chrysanthemi</name>
    <dbReference type="NCBI Taxonomy" id="556"/>
    <lineage>
        <taxon>Bacteria</taxon>
        <taxon>Pseudomonadati</taxon>
        <taxon>Pseudomonadota</taxon>
        <taxon>Gammaproteobacteria</taxon>
        <taxon>Enterobacterales</taxon>
        <taxon>Pectobacteriaceae</taxon>
        <taxon>Dickeya</taxon>
    </lineage>
</organism>
<keyword evidence="1" id="KW-1277">Toxin-antitoxin system</keyword>
<evidence type="ECO:0000313" key="4">
    <source>
        <dbReference type="Proteomes" id="UP001359469"/>
    </source>
</evidence>
<dbReference type="InterPro" id="IPR014795">
    <property type="entry name" value="TacA_1-like"/>
</dbReference>
<dbReference type="EMBL" id="JBBBOO010000006">
    <property type="protein sequence ID" value="MEI7063982.1"/>
    <property type="molecule type" value="Genomic_DNA"/>
</dbReference>
<evidence type="ECO:0000256" key="2">
    <source>
        <dbReference type="ARBA" id="ARBA00049988"/>
    </source>
</evidence>
<evidence type="ECO:0000256" key="1">
    <source>
        <dbReference type="ARBA" id="ARBA00022649"/>
    </source>
</evidence>
<dbReference type="Gene3D" id="1.20.5.780">
    <property type="entry name" value="Single helix bin"/>
    <property type="match status" value="1"/>
</dbReference>
<protein>
    <submittedName>
        <fullName evidence="3">DUF1778 domain-containing protein</fullName>
    </submittedName>
</protein>